<keyword evidence="3" id="KW-0732">Signal</keyword>
<dbReference type="InterPro" id="IPR006127">
    <property type="entry name" value="ZnuA-like"/>
</dbReference>
<evidence type="ECO:0000313" key="5">
    <source>
        <dbReference type="EMBL" id="HIT37220.1"/>
    </source>
</evidence>
<keyword evidence="4" id="KW-0175">Coiled coil</keyword>
<keyword evidence="2" id="KW-0813">Transport</keyword>
<dbReference type="PANTHER" id="PTHR42953:SF3">
    <property type="entry name" value="HIGH-AFFINITY ZINC UPTAKE SYSTEM PROTEIN ZNUA"/>
    <property type="match status" value="1"/>
</dbReference>
<accession>A0A9D1G9T7</accession>
<comment type="similarity">
    <text evidence="1">Belongs to the bacterial solute-binding protein 9 family.</text>
</comment>
<dbReference type="PANTHER" id="PTHR42953">
    <property type="entry name" value="HIGH-AFFINITY ZINC UPTAKE SYSTEM PROTEIN ZNUA-RELATED"/>
    <property type="match status" value="1"/>
</dbReference>
<evidence type="ECO:0000256" key="4">
    <source>
        <dbReference type="SAM" id="Coils"/>
    </source>
</evidence>
<organism evidence="5 6">
    <name type="scientific">Candidatus Onthousia faecipullorum</name>
    <dbReference type="NCBI Taxonomy" id="2840887"/>
    <lineage>
        <taxon>Bacteria</taxon>
        <taxon>Bacillati</taxon>
        <taxon>Bacillota</taxon>
        <taxon>Bacilli</taxon>
        <taxon>Candidatus Onthousia</taxon>
    </lineage>
</organism>
<proteinExistence type="inferred from homology"/>
<gene>
    <name evidence="5" type="ORF">IAB59_01905</name>
</gene>
<dbReference type="SUPFAM" id="SSF53807">
    <property type="entry name" value="Helical backbone' metal receptor"/>
    <property type="match status" value="1"/>
</dbReference>
<reference evidence="5" key="2">
    <citation type="journal article" date="2021" name="PeerJ">
        <title>Extensive microbial diversity within the chicken gut microbiome revealed by metagenomics and culture.</title>
        <authorList>
            <person name="Gilroy R."/>
            <person name="Ravi A."/>
            <person name="Getino M."/>
            <person name="Pursley I."/>
            <person name="Horton D.L."/>
            <person name="Alikhan N.F."/>
            <person name="Baker D."/>
            <person name="Gharbi K."/>
            <person name="Hall N."/>
            <person name="Watson M."/>
            <person name="Adriaenssens E.M."/>
            <person name="Foster-Nyarko E."/>
            <person name="Jarju S."/>
            <person name="Secka A."/>
            <person name="Antonio M."/>
            <person name="Oren A."/>
            <person name="Chaudhuri R.R."/>
            <person name="La Ragione R."/>
            <person name="Hildebrand F."/>
            <person name="Pallen M.J."/>
        </authorList>
    </citation>
    <scope>NUCLEOTIDE SEQUENCE</scope>
    <source>
        <strain evidence="5">CHK195-26880</strain>
    </source>
</reference>
<sequence>MKRSVKKLGKIAFLGMAILFTTTGCKSDDMEDIEIVTTNYPNEYIIERLYGNHAKVSNIYPDGVDTSDYDFTNKQKRDFASKDLFIYTGLVDRERGLAVDLLDYNEDLKIIDSSYVLDNDYNMEEVWIDPSFMLMMSQNVRIGLKEYIENNYLKEEIDKNYEELKVDISELDADIRLAVENAPYKTIIATDNNYRFLEKYGVKVYIINDDTTEKDLVEINNLIENGSITKIFSYEDNKITDNVQNLINTYPNSLEIINSNRIIVLNDEQRETETDYLTLMNQNLDDIREELYHSNQ</sequence>
<evidence type="ECO:0000256" key="1">
    <source>
        <dbReference type="ARBA" id="ARBA00011028"/>
    </source>
</evidence>
<dbReference type="Gene3D" id="3.40.50.1980">
    <property type="entry name" value="Nitrogenase molybdenum iron protein domain"/>
    <property type="match status" value="2"/>
</dbReference>
<protein>
    <submittedName>
        <fullName evidence="5">Zinc ABC transporter substrate-binding protein</fullName>
    </submittedName>
</protein>
<evidence type="ECO:0000256" key="3">
    <source>
        <dbReference type="ARBA" id="ARBA00022729"/>
    </source>
</evidence>
<dbReference type="PROSITE" id="PS51257">
    <property type="entry name" value="PROKAR_LIPOPROTEIN"/>
    <property type="match status" value="1"/>
</dbReference>
<dbReference type="GO" id="GO:0046872">
    <property type="term" value="F:metal ion binding"/>
    <property type="evidence" value="ECO:0007669"/>
    <property type="project" value="InterPro"/>
</dbReference>
<dbReference type="AlphaFoldDB" id="A0A9D1G9T7"/>
<evidence type="ECO:0000313" key="6">
    <source>
        <dbReference type="Proteomes" id="UP000886833"/>
    </source>
</evidence>
<name>A0A9D1G9T7_9FIRM</name>
<dbReference type="InterPro" id="IPR050492">
    <property type="entry name" value="Bact_metal-bind_prot9"/>
</dbReference>
<dbReference type="EMBL" id="DVKQ01000022">
    <property type="protein sequence ID" value="HIT37220.1"/>
    <property type="molecule type" value="Genomic_DNA"/>
</dbReference>
<evidence type="ECO:0000256" key="2">
    <source>
        <dbReference type="ARBA" id="ARBA00022448"/>
    </source>
</evidence>
<dbReference type="GO" id="GO:0030001">
    <property type="term" value="P:metal ion transport"/>
    <property type="evidence" value="ECO:0007669"/>
    <property type="project" value="InterPro"/>
</dbReference>
<dbReference type="Proteomes" id="UP000886833">
    <property type="component" value="Unassembled WGS sequence"/>
</dbReference>
<reference evidence="5" key="1">
    <citation type="submission" date="2020-10" db="EMBL/GenBank/DDBJ databases">
        <authorList>
            <person name="Gilroy R."/>
        </authorList>
    </citation>
    <scope>NUCLEOTIDE SEQUENCE</scope>
    <source>
        <strain evidence="5">CHK195-26880</strain>
    </source>
</reference>
<dbReference type="Pfam" id="PF01297">
    <property type="entry name" value="ZnuA"/>
    <property type="match status" value="1"/>
</dbReference>
<feature type="coiled-coil region" evidence="4">
    <location>
        <begin position="154"/>
        <end position="181"/>
    </location>
</feature>
<comment type="caution">
    <text evidence="5">The sequence shown here is derived from an EMBL/GenBank/DDBJ whole genome shotgun (WGS) entry which is preliminary data.</text>
</comment>